<dbReference type="InterPro" id="IPR050463">
    <property type="entry name" value="Gfo/Idh/MocA_oxidrdct_glycsds"/>
</dbReference>
<dbReference type="GO" id="GO:0016491">
    <property type="term" value="F:oxidoreductase activity"/>
    <property type="evidence" value="ECO:0007669"/>
    <property type="project" value="UniProtKB-KW"/>
</dbReference>
<dbReference type="GO" id="GO:0000166">
    <property type="term" value="F:nucleotide binding"/>
    <property type="evidence" value="ECO:0007669"/>
    <property type="project" value="InterPro"/>
</dbReference>
<reference evidence="5" key="1">
    <citation type="submission" date="2018-07" db="EMBL/GenBank/DDBJ databases">
        <authorList>
            <consortium name="Genoscope - CEA"/>
            <person name="William W."/>
        </authorList>
    </citation>
    <scope>NUCLEOTIDE SEQUENCE</scope>
    <source>
        <strain evidence="5">IK1</strain>
    </source>
</reference>
<dbReference type="SUPFAM" id="SSF51735">
    <property type="entry name" value="NAD(P)-binding Rossmann-fold domains"/>
    <property type="match status" value="1"/>
</dbReference>
<evidence type="ECO:0000313" key="5">
    <source>
        <dbReference type="EMBL" id="VBB39158.1"/>
    </source>
</evidence>
<proteinExistence type="predicted"/>
<dbReference type="InterPro" id="IPR036291">
    <property type="entry name" value="NAD(P)-bd_dom_sf"/>
</dbReference>
<dbReference type="AlphaFoldDB" id="A0A652ZTQ5"/>
<name>A0A652ZTQ5_9SPIR</name>
<dbReference type="PANTHER" id="PTHR43818">
    <property type="entry name" value="BCDNA.GH03377"/>
    <property type="match status" value="1"/>
</dbReference>
<feature type="region of interest" description="Disordered" evidence="2">
    <location>
        <begin position="214"/>
        <end position="238"/>
    </location>
</feature>
<sequence>MRTIRAGIVGVGKIGRAQIAAVRSMAFADVAAIAMRDPERAAAMASELKISTHYRDYRDLVADPDVDVVHVCTPNSSHFEICRAAIGAGKAVLCEKPLTISAKESEELLELAISRNVKTAVNFVYRHYAAIQALRDIINRGELGDIYAVHGEYLQDWLLYDSDYDWRVESSVGGASRAMADIGSHWCDLACFLTGEKIVEVCADLATFLPRRRRPGGRAAGRADTSGGSDGPAGAGQFAGAEPCDSASSLVDVDTEDYGSALLRFAGGIRGCCTVSQVSAGGRTGPSIQADGSKASAQWSYESPGLLVIRKRHEPDTILEYSNPVQNRLQAQKAMIESFYSALSERASPGRERLYADFADGHHSVEVVEAMMASSRSGHWERL</sequence>
<evidence type="ECO:0000259" key="4">
    <source>
        <dbReference type="Pfam" id="PF22725"/>
    </source>
</evidence>
<dbReference type="Gene3D" id="3.40.50.720">
    <property type="entry name" value="NAD(P)-binding Rossmann-like Domain"/>
    <property type="match status" value="1"/>
</dbReference>
<feature type="domain" description="Gfo/Idh/MocA-like oxidoreductase N-terminal" evidence="3">
    <location>
        <begin position="4"/>
        <end position="123"/>
    </location>
</feature>
<dbReference type="Pfam" id="PF01408">
    <property type="entry name" value="GFO_IDH_MocA"/>
    <property type="match status" value="1"/>
</dbReference>
<dbReference type="PANTHER" id="PTHR43818:SF11">
    <property type="entry name" value="BCDNA.GH03377"/>
    <property type="match status" value="1"/>
</dbReference>
<dbReference type="SUPFAM" id="SSF55347">
    <property type="entry name" value="Glyceraldehyde-3-phosphate dehydrogenase-like, C-terminal domain"/>
    <property type="match status" value="1"/>
</dbReference>
<dbReference type="InterPro" id="IPR055170">
    <property type="entry name" value="GFO_IDH_MocA-like_dom"/>
</dbReference>
<dbReference type="Gene3D" id="3.30.360.10">
    <property type="entry name" value="Dihydrodipicolinate Reductase, domain 2"/>
    <property type="match status" value="1"/>
</dbReference>
<keyword evidence="1 5" id="KW-0560">Oxidoreductase</keyword>
<feature type="domain" description="GFO/IDH/MocA-like oxidoreductase" evidence="4">
    <location>
        <begin position="131"/>
        <end position="297"/>
    </location>
</feature>
<accession>A0A652ZTQ5</accession>
<gene>
    <name evidence="5" type="ORF">TRIP_E190076</name>
</gene>
<dbReference type="Pfam" id="PF22725">
    <property type="entry name" value="GFO_IDH_MocA_C3"/>
    <property type="match status" value="1"/>
</dbReference>
<evidence type="ECO:0000259" key="3">
    <source>
        <dbReference type="Pfam" id="PF01408"/>
    </source>
</evidence>
<dbReference type="EC" id="1.-.-.-" evidence="5"/>
<protein>
    <submittedName>
        <fullName evidence="5">Oxidoreductase family, NAD-binding Rossmann fold protein</fullName>
        <ecNumber evidence="5">1.-.-.-</ecNumber>
    </submittedName>
</protein>
<organism evidence="5">
    <name type="scientific">uncultured Spirochaetota bacterium</name>
    <dbReference type="NCBI Taxonomy" id="460511"/>
    <lineage>
        <taxon>Bacteria</taxon>
        <taxon>Pseudomonadati</taxon>
        <taxon>Spirochaetota</taxon>
        <taxon>environmental samples</taxon>
    </lineage>
</organism>
<dbReference type="EMBL" id="UPXP01000011">
    <property type="protein sequence ID" value="VBB39158.1"/>
    <property type="molecule type" value="Genomic_DNA"/>
</dbReference>
<evidence type="ECO:0000256" key="2">
    <source>
        <dbReference type="SAM" id="MobiDB-lite"/>
    </source>
</evidence>
<evidence type="ECO:0000256" key="1">
    <source>
        <dbReference type="ARBA" id="ARBA00023002"/>
    </source>
</evidence>
<dbReference type="InterPro" id="IPR000683">
    <property type="entry name" value="Gfo/Idh/MocA-like_OxRdtase_N"/>
</dbReference>